<gene>
    <name evidence="1" type="ORF">PQR01_33510</name>
</gene>
<sequence length="65" mass="7215">MNSDKSAPLACSLSAKDFKDRANWLKGLTANALLAHHVEGLCARLTYRAEAAEDVERLVRQEQQC</sequence>
<protein>
    <submittedName>
        <fullName evidence="1">Uncharacterized protein</fullName>
    </submittedName>
</protein>
<organism evidence="1 2">
    <name type="scientific">Paraburkholderia rhynchosiae</name>
    <dbReference type="NCBI Taxonomy" id="487049"/>
    <lineage>
        <taxon>Bacteria</taxon>
        <taxon>Pseudomonadati</taxon>
        <taxon>Pseudomonadota</taxon>
        <taxon>Betaproteobacteria</taxon>
        <taxon>Burkholderiales</taxon>
        <taxon>Burkholderiaceae</taxon>
        <taxon>Paraburkholderia</taxon>
    </lineage>
</organism>
<name>A0ACC7NL63_9BURK</name>
<dbReference type="EMBL" id="JAQQDW010000108">
    <property type="protein sequence ID" value="MFM0108227.1"/>
    <property type="molecule type" value="Genomic_DNA"/>
</dbReference>
<keyword evidence="2" id="KW-1185">Reference proteome</keyword>
<proteinExistence type="predicted"/>
<dbReference type="Proteomes" id="UP001629235">
    <property type="component" value="Unassembled WGS sequence"/>
</dbReference>
<evidence type="ECO:0000313" key="2">
    <source>
        <dbReference type="Proteomes" id="UP001629235"/>
    </source>
</evidence>
<reference evidence="1 2" key="1">
    <citation type="journal article" date="2024" name="Chem. Sci.">
        <title>Discovery of megapolipeptins by genome mining of a Burkholderiales bacteria collection.</title>
        <authorList>
            <person name="Paulo B.S."/>
            <person name="Recchia M.J.J."/>
            <person name="Lee S."/>
            <person name="Fergusson C.H."/>
            <person name="Romanowski S.B."/>
            <person name="Hernandez A."/>
            <person name="Krull N."/>
            <person name="Liu D.Y."/>
            <person name="Cavanagh H."/>
            <person name="Bos A."/>
            <person name="Gray C.A."/>
            <person name="Murphy B.T."/>
            <person name="Linington R.G."/>
            <person name="Eustaquio A.S."/>
        </authorList>
    </citation>
    <scope>NUCLEOTIDE SEQUENCE [LARGE SCALE GENOMIC DNA]</scope>
    <source>
        <strain evidence="1 2">RL18-126-BIB-B</strain>
    </source>
</reference>
<evidence type="ECO:0000313" key="1">
    <source>
        <dbReference type="EMBL" id="MFM0108227.1"/>
    </source>
</evidence>
<comment type="caution">
    <text evidence="1">The sequence shown here is derived from an EMBL/GenBank/DDBJ whole genome shotgun (WGS) entry which is preliminary data.</text>
</comment>
<accession>A0ACC7NL63</accession>